<dbReference type="EMBL" id="BAAAQR010000009">
    <property type="protein sequence ID" value="GAA2150090.1"/>
    <property type="molecule type" value="Genomic_DNA"/>
</dbReference>
<keyword evidence="3" id="KW-1185">Reference proteome</keyword>
<gene>
    <name evidence="2" type="ORF">GCM10009844_30620</name>
</gene>
<sequence>MTDNSPRPSGDSSRGLWVLILVLLAPAVVIPLLVPLYDKTDPTLWGFPFFFWAQLAMIPAAVVLTVASYYLAKSADRRDRAARAAGRGAQR</sequence>
<feature type="transmembrane region" description="Helical" evidence="1">
    <location>
        <begin position="49"/>
        <end position="72"/>
    </location>
</feature>
<protein>
    <recommendedName>
        <fullName evidence="4">DUF3311 domain-containing protein</fullName>
    </recommendedName>
</protein>
<dbReference type="RefSeq" id="WP_344153973.1">
    <property type="nucleotide sequence ID" value="NZ_BAAAQR010000009.1"/>
</dbReference>
<accession>A0ABP5LSZ4</accession>
<feature type="transmembrane region" description="Helical" evidence="1">
    <location>
        <begin position="16"/>
        <end position="37"/>
    </location>
</feature>
<keyword evidence="1" id="KW-0812">Transmembrane</keyword>
<name>A0ABP5LSZ4_9ACTN</name>
<evidence type="ECO:0008006" key="4">
    <source>
        <dbReference type="Google" id="ProtNLM"/>
    </source>
</evidence>
<evidence type="ECO:0000313" key="3">
    <source>
        <dbReference type="Proteomes" id="UP001501771"/>
    </source>
</evidence>
<keyword evidence="1" id="KW-0472">Membrane</keyword>
<proteinExistence type="predicted"/>
<dbReference type="InterPro" id="IPR021741">
    <property type="entry name" value="DUF3311"/>
</dbReference>
<keyword evidence="1" id="KW-1133">Transmembrane helix</keyword>
<reference evidence="3" key="1">
    <citation type="journal article" date="2019" name="Int. J. Syst. Evol. Microbiol.">
        <title>The Global Catalogue of Microorganisms (GCM) 10K type strain sequencing project: providing services to taxonomists for standard genome sequencing and annotation.</title>
        <authorList>
            <consortium name="The Broad Institute Genomics Platform"/>
            <consortium name="The Broad Institute Genome Sequencing Center for Infectious Disease"/>
            <person name="Wu L."/>
            <person name="Ma J."/>
        </authorList>
    </citation>
    <scope>NUCLEOTIDE SEQUENCE [LARGE SCALE GENOMIC DNA]</scope>
    <source>
        <strain evidence="3">JCM 16022</strain>
    </source>
</reference>
<organism evidence="2 3">
    <name type="scientific">Nocardioides koreensis</name>
    <dbReference type="NCBI Taxonomy" id="433651"/>
    <lineage>
        <taxon>Bacteria</taxon>
        <taxon>Bacillati</taxon>
        <taxon>Actinomycetota</taxon>
        <taxon>Actinomycetes</taxon>
        <taxon>Propionibacteriales</taxon>
        <taxon>Nocardioidaceae</taxon>
        <taxon>Nocardioides</taxon>
    </lineage>
</organism>
<evidence type="ECO:0000313" key="2">
    <source>
        <dbReference type="EMBL" id="GAA2150090.1"/>
    </source>
</evidence>
<dbReference type="Pfam" id="PF11755">
    <property type="entry name" value="DUF3311"/>
    <property type="match status" value="1"/>
</dbReference>
<comment type="caution">
    <text evidence="2">The sequence shown here is derived from an EMBL/GenBank/DDBJ whole genome shotgun (WGS) entry which is preliminary data.</text>
</comment>
<evidence type="ECO:0000256" key="1">
    <source>
        <dbReference type="SAM" id="Phobius"/>
    </source>
</evidence>
<dbReference type="Proteomes" id="UP001501771">
    <property type="component" value="Unassembled WGS sequence"/>
</dbReference>